<organism evidence="1 2">
    <name type="scientific">Marinibaculum pumilum</name>
    <dbReference type="NCBI Taxonomy" id="1766165"/>
    <lineage>
        <taxon>Bacteria</taxon>
        <taxon>Pseudomonadati</taxon>
        <taxon>Pseudomonadota</taxon>
        <taxon>Alphaproteobacteria</taxon>
        <taxon>Rhodospirillales</taxon>
        <taxon>Rhodospirillaceae</taxon>
        <taxon>Marinibaculum</taxon>
    </lineage>
</organism>
<evidence type="ECO:0000313" key="1">
    <source>
        <dbReference type="EMBL" id="MFC3230802.1"/>
    </source>
</evidence>
<dbReference type="PANTHER" id="PTHR39338:SF7">
    <property type="entry name" value="BLL6692 PROTEIN"/>
    <property type="match status" value="1"/>
</dbReference>
<name>A0ABV7L803_9PROT</name>
<evidence type="ECO:0000313" key="2">
    <source>
        <dbReference type="Proteomes" id="UP001595528"/>
    </source>
</evidence>
<keyword evidence="2" id="KW-1185">Reference proteome</keyword>
<dbReference type="RefSeq" id="WP_379906259.1">
    <property type="nucleotide sequence ID" value="NZ_JBHRTR010000049.1"/>
</dbReference>
<comment type="caution">
    <text evidence="1">The sequence shown here is derived from an EMBL/GenBank/DDBJ whole genome shotgun (WGS) entry which is preliminary data.</text>
</comment>
<dbReference type="PANTHER" id="PTHR39338">
    <property type="entry name" value="BLL5662 PROTEIN-RELATED"/>
    <property type="match status" value="1"/>
</dbReference>
<reference evidence="2" key="1">
    <citation type="journal article" date="2019" name="Int. J. Syst. Evol. Microbiol.">
        <title>The Global Catalogue of Microorganisms (GCM) 10K type strain sequencing project: providing services to taxonomists for standard genome sequencing and annotation.</title>
        <authorList>
            <consortium name="The Broad Institute Genomics Platform"/>
            <consortium name="The Broad Institute Genome Sequencing Center for Infectious Disease"/>
            <person name="Wu L."/>
            <person name="Ma J."/>
        </authorList>
    </citation>
    <scope>NUCLEOTIDE SEQUENCE [LARGE SCALE GENOMIC DNA]</scope>
    <source>
        <strain evidence="2">KCTC 42964</strain>
    </source>
</reference>
<dbReference type="Proteomes" id="UP001595528">
    <property type="component" value="Unassembled WGS sequence"/>
</dbReference>
<sequence>MFVNFFLELRAAQVPASLREYLTLLEATEKGLAEYSVEDFYYLSRACLVKDERNLDKFDRVFGKCFNGLEFGAEEVTAEIPEEWLRKMAEKYLTEEEKAEIEALGGWEKLMETLKKRLEEQKGRHQGGSKWIGTAGTSPFGAYGYNPEGIRIGQDKSRHRRAVKVWDKREFKNLDDSVELGTRNIKMALRRLRQFARSGADMELDLPNTIKATANNAGYLDLKMVPERHNAVKVLILFDIGGSMDDHVRTCEELFSAVRTEFKHLEYYYFHNCVYEKLWKDNRRRHAEFLPTWDVLHTYAADYKLIFVGDASMSPYEIVYPGGSVEHWNEEAGQVWMERMLGIYSKAAWINPVAEKYWEYTPSIQIMRQLMNDRMYPLTLEGLDNAMRELTR</sequence>
<accession>A0ABV7L803</accession>
<dbReference type="EMBL" id="JBHRTR010000049">
    <property type="protein sequence ID" value="MFC3230802.1"/>
    <property type="molecule type" value="Genomic_DNA"/>
</dbReference>
<proteinExistence type="predicted"/>
<gene>
    <name evidence="1" type="ORF">ACFOGJ_26395</name>
</gene>
<dbReference type="InterPro" id="IPR008912">
    <property type="entry name" value="Uncharacterised_CoxE"/>
</dbReference>
<protein>
    <submittedName>
        <fullName evidence="1">VWA domain-containing protein</fullName>
    </submittedName>
</protein>
<dbReference type="Pfam" id="PF05762">
    <property type="entry name" value="VWA_CoxE"/>
    <property type="match status" value="1"/>
</dbReference>